<dbReference type="RefSeq" id="WP_143554380.1">
    <property type="nucleotide sequence ID" value="NZ_VJWA01000001.1"/>
</dbReference>
<comment type="caution">
    <text evidence="2">The sequence shown here is derived from an EMBL/GenBank/DDBJ whole genome shotgun (WGS) entry which is preliminary data.</text>
</comment>
<feature type="transmembrane region" description="Helical" evidence="1">
    <location>
        <begin position="12"/>
        <end position="34"/>
    </location>
</feature>
<dbReference type="Proteomes" id="UP000317894">
    <property type="component" value="Unassembled WGS sequence"/>
</dbReference>
<keyword evidence="1" id="KW-1133">Transmembrane helix</keyword>
<evidence type="ECO:0000313" key="2">
    <source>
        <dbReference type="EMBL" id="TRW16836.1"/>
    </source>
</evidence>
<accession>A0A552UF36</accession>
<proteinExistence type="predicted"/>
<dbReference type="AlphaFoldDB" id="A0A552UF36"/>
<keyword evidence="1" id="KW-0472">Membrane</keyword>
<keyword evidence="1" id="KW-0812">Transmembrane</keyword>
<protein>
    <submittedName>
        <fullName evidence="2">Uncharacterized protein</fullName>
    </submittedName>
</protein>
<sequence length="190" mass="20498">MSETPSQKRRRLRWLTLAEVIGIGGLALAAAGYWDSHRERAVAEAPAPAKPLLLAATATDGDLTLRPARGEATVQTQTLIFPATIRADSVETTGNARVEAAWVMEGLRKAVDDDTVKPPRLPVGIVTTFEDGGTVRSDAAIYDVGYAFRDRVLRGRAVELEGITLVRRMPAQGLKAAVEARWAKVVPAKE</sequence>
<name>A0A552UF36_9SPHN</name>
<keyword evidence="3" id="KW-1185">Reference proteome</keyword>
<organism evidence="2 3">
    <name type="scientific">Glacieibacterium frigidum</name>
    <dbReference type="NCBI Taxonomy" id="2593303"/>
    <lineage>
        <taxon>Bacteria</taxon>
        <taxon>Pseudomonadati</taxon>
        <taxon>Pseudomonadota</taxon>
        <taxon>Alphaproteobacteria</taxon>
        <taxon>Sphingomonadales</taxon>
        <taxon>Sphingosinicellaceae</taxon>
        <taxon>Glacieibacterium</taxon>
    </lineage>
</organism>
<evidence type="ECO:0000256" key="1">
    <source>
        <dbReference type="SAM" id="Phobius"/>
    </source>
</evidence>
<evidence type="ECO:0000313" key="3">
    <source>
        <dbReference type="Proteomes" id="UP000317894"/>
    </source>
</evidence>
<dbReference type="OrthoDB" id="7499953at2"/>
<reference evidence="2 3" key="1">
    <citation type="submission" date="2019-07" db="EMBL/GenBank/DDBJ databases">
        <title>Novel species isolated from glacier.</title>
        <authorList>
            <person name="Liu Q."/>
            <person name="Xin Y.-H."/>
        </authorList>
    </citation>
    <scope>NUCLEOTIDE SEQUENCE [LARGE SCALE GENOMIC DNA]</scope>
    <source>
        <strain evidence="2 3">LB1R16</strain>
    </source>
</reference>
<gene>
    <name evidence="2" type="ORF">FMM06_01105</name>
</gene>
<dbReference type="EMBL" id="VJWA01000001">
    <property type="protein sequence ID" value="TRW16836.1"/>
    <property type="molecule type" value="Genomic_DNA"/>
</dbReference>